<dbReference type="PANTHER" id="PTHR11908">
    <property type="entry name" value="XANTHINE DEHYDROGENASE"/>
    <property type="match status" value="1"/>
</dbReference>
<reference evidence="3" key="1">
    <citation type="submission" date="2018-05" db="EMBL/GenBank/DDBJ databases">
        <authorList>
            <person name="Lanie J.A."/>
            <person name="Ng W.-L."/>
            <person name="Kazmierczak K.M."/>
            <person name="Andrzejewski T.M."/>
            <person name="Davidsen T.M."/>
            <person name="Wayne K.J."/>
            <person name="Tettelin H."/>
            <person name="Glass J.I."/>
            <person name="Rusch D."/>
            <person name="Podicherti R."/>
            <person name="Tsui H.-C.T."/>
            <person name="Winkler M.E."/>
        </authorList>
    </citation>
    <scope>NUCLEOTIDE SEQUENCE</scope>
</reference>
<dbReference type="GO" id="GO:0005506">
    <property type="term" value="F:iron ion binding"/>
    <property type="evidence" value="ECO:0007669"/>
    <property type="project" value="InterPro"/>
</dbReference>
<accession>A0A382M7N5</accession>
<proteinExistence type="predicted"/>
<dbReference type="GO" id="GO:0016491">
    <property type="term" value="F:oxidoreductase activity"/>
    <property type="evidence" value="ECO:0007669"/>
    <property type="project" value="InterPro"/>
</dbReference>
<dbReference type="InterPro" id="IPR046867">
    <property type="entry name" value="AldOxase/xan_DH_MoCoBD2"/>
</dbReference>
<keyword evidence="1" id="KW-0500">Molybdenum</keyword>
<gene>
    <name evidence="3" type="ORF">METZ01_LOCUS296075</name>
</gene>
<dbReference type="PANTHER" id="PTHR11908:SF132">
    <property type="entry name" value="ALDEHYDE OXIDASE 1-RELATED"/>
    <property type="match status" value="1"/>
</dbReference>
<evidence type="ECO:0000259" key="2">
    <source>
        <dbReference type="Pfam" id="PF20256"/>
    </source>
</evidence>
<dbReference type="Gene3D" id="3.30.365.10">
    <property type="entry name" value="Aldehyde oxidase/xanthine dehydrogenase, molybdopterin binding domain"/>
    <property type="match status" value="2"/>
</dbReference>
<evidence type="ECO:0000313" key="3">
    <source>
        <dbReference type="EMBL" id="SVC43221.1"/>
    </source>
</evidence>
<dbReference type="SUPFAM" id="SSF56003">
    <property type="entry name" value="Molybdenum cofactor-binding domain"/>
    <property type="match status" value="1"/>
</dbReference>
<feature type="non-terminal residue" evidence="3">
    <location>
        <position position="301"/>
    </location>
</feature>
<feature type="domain" description="Aldehyde oxidase/xanthine dehydrogenase second molybdopterin binding" evidence="2">
    <location>
        <begin position="4"/>
        <end position="301"/>
    </location>
</feature>
<dbReference type="Pfam" id="PF20256">
    <property type="entry name" value="MoCoBD_2"/>
    <property type="match status" value="1"/>
</dbReference>
<dbReference type="EMBL" id="UINC01090892">
    <property type="protein sequence ID" value="SVC43221.1"/>
    <property type="molecule type" value="Genomic_DNA"/>
</dbReference>
<dbReference type="InterPro" id="IPR037165">
    <property type="entry name" value="AldOxase/xan_DH_Mopterin-bd_sf"/>
</dbReference>
<dbReference type="InterPro" id="IPR016208">
    <property type="entry name" value="Ald_Oxase/xanthine_DH-like"/>
</dbReference>
<organism evidence="3">
    <name type="scientific">marine metagenome</name>
    <dbReference type="NCBI Taxonomy" id="408172"/>
    <lineage>
        <taxon>unclassified sequences</taxon>
        <taxon>metagenomes</taxon>
        <taxon>ecological metagenomes</taxon>
    </lineage>
</organism>
<protein>
    <recommendedName>
        <fullName evidence="2">Aldehyde oxidase/xanthine dehydrogenase second molybdopterin binding domain-containing protein</fullName>
    </recommendedName>
</protein>
<name>A0A382M7N5_9ZZZZ</name>
<dbReference type="AlphaFoldDB" id="A0A382M7N5"/>
<evidence type="ECO:0000256" key="1">
    <source>
        <dbReference type="ARBA" id="ARBA00022505"/>
    </source>
</evidence>
<sequence>MLQRRAEARREGRLYGFGCAAVVEPSMSNMGYITTVLTSEERDRSGPKNGASTIVSIALDPLGSVSVTIDSIPQGQGHRTAVAQVVGEVLGISPKEIVVESAFDSHVTGWSIAAGNYSSRFGPAVAGTAYLAAGRIRTKLARIASQQLNASVERIEFADGKIFTVNNPLNSVSFRRVAGSSHWSPGTLPEGLDPVIKETVVWTPPELGAPDELDRINGSVAYGFIFDFCGIEVDRETHSVRIDRYVTTHDAGVRINPALVDGQIRGGFAQGVGAALLERFSYTEDGQFLSGTFADYLIPTA</sequence>